<dbReference type="Proteomes" id="UP000246352">
    <property type="component" value="Unassembled WGS sequence"/>
</dbReference>
<evidence type="ECO:0000313" key="2">
    <source>
        <dbReference type="Proteomes" id="UP000246352"/>
    </source>
</evidence>
<evidence type="ECO:0000313" key="1">
    <source>
        <dbReference type="EMBL" id="PWW01909.1"/>
    </source>
</evidence>
<accession>A0A317PNW8</accession>
<dbReference type="EMBL" id="QGTR01000002">
    <property type="protein sequence ID" value="PWW01909.1"/>
    <property type="molecule type" value="Genomic_DNA"/>
</dbReference>
<name>A0A317PNW8_9HYPH</name>
<gene>
    <name evidence="1" type="ORF">DFR52_102573</name>
</gene>
<proteinExistence type="predicted"/>
<dbReference type="RefSeq" id="WP_110031660.1">
    <property type="nucleotide sequence ID" value="NZ_QGTR01000002.1"/>
</dbReference>
<organism evidence="1 2">
    <name type="scientific">Hoeflea marina</name>
    <dbReference type="NCBI Taxonomy" id="274592"/>
    <lineage>
        <taxon>Bacteria</taxon>
        <taxon>Pseudomonadati</taxon>
        <taxon>Pseudomonadota</taxon>
        <taxon>Alphaproteobacteria</taxon>
        <taxon>Hyphomicrobiales</taxon>
        <taxon>Rhizobiaceae</taxon>
        <taxon>Hoeflea</taxon>
    </lineage>
</organism>
<sequence>MTARLFGDRDFDLLDAAAKGQMPAGFLAREFQVVDRRPALTLANTCGKDVRFHFASPDGTVMKYFAVKAGTTVTADSPPFIGEYLFSIDNGNAASPGTREVRFRDETYHMIEVSTGSDHTLIWNEACRGG</sequence>
<keyword evidence="2" id="KW-1185">Reference proteome</keyword>
<dbReference type="AlphaFoldDB" id="A0A317PNW8"/>
<reference evidence="1 2" key="1">
    <citation type="submission" date="2018-05" db="EMBL/GenBank/DDBJ databases">
        <title>Genomic Encyclopedia of Type Strains, Phase IV (KMG-IV): sequencing the most valuable type-strain genomes for metagenomic binning, comparative biology and taxonomic classification.</title>
        <authorList>
            <person name="Goeker M."/>
        </authorList>
    </citation>
    <scope>NUCLEOTIDE SEQUENCE [LARGE SCALE GENOMIC DNA]</scope>
    <source>
        <strain evidence="1 2">DSM 16791</strain>
    </source>
</reference>
<protein>
    <submittedName>
        <fullName evidence="1">Uncharacterized protein</fullName>
    </submittedName>
</protein>
<comment type="caution">
    <text evidence="1">The sequence shown here is derived from an EMBL/GenBank/DDBJ whole genome shotgun (WGS) entry which is preliminary data.</text>
</comment>